<evidence type="ECO:0000259" key="6">
    <source>
        <dbReference type="Pfam" id="PF01055"/>
    </source>
</evidence>
<keyword evidence="7" id="KW-1185">Reference proteome</keyword>
<evidence type="ECO:0000256" key="4">
    <source>
        <dbReference type="ARBA" id="ARBA00023295"/>
    </source>
</evidence>
<sequence length="339" mass="39447">MASDEEDEIQLLENEPGVLRKKRGNYTVEYKLEAIEWGSSTLSSLLPRSSPKRVEGGARNVLHGILDDQLADWIRDKRQNKLPVSRRIIRNEAMSTFGNTDMKNMASDLKWLARKIPQASQFRSGRRTTVCQHPPKNYIESIAKFIVHVEQLRKSSNFNEIFAFDETAIWFDNPENRVTVLTTGHEKMRITVGLCAREDGKKMNHYVLVNRKRPDPKIVEKFKGKLDDKWAAEYGDFEINQIKFPDFPKMVKAINASNARLTVWYWRGSCKRVWDGKAYVIDFTNPGAWKWWSDQLTAFKEKHGVHSYKFDAGEITWMPEDYKLFNGSNPNGMFEKKFQ</sequence>
<dbReference type="WBParaSite" id="jg4248">
    <property type="protein sequence ID" value="jg4248"/>
    <property type="gene ID" value="jg4248"/>
</dbReference>
<dbReference type="Proteomes" id="UP000887574">
    <property type="component" value="Unplaced"/>
</dbReference>
<feature type="domain" description="Glycoside hydrolase family 31 TIM barrel" evidence="6">
    <location>
        <begin position="226"/>
        <end position="317"/>
    </location>
</feature>
<keyword evidence="3 5" id="KW-0378">Hydrolase</keyword>
<proteinExistence type="inferred from homology"/>
<organism evidence="7 8">
    <name type="scientific">Ditylenchus dipsaci</name>
    <dbReference type="NCBI Taxonomy" id="166011"/>
    <lineage>
        <taxon>Eukaryota</taxon>
        <taxon>Metazoa</taxon>
        <taxon>Ecdysozoa</taxon>
        <taxon>Nematoda</taxon>
        <taxon>Chromadorea</taxon>
        <taxon>Rhabditida</taxon>
        <taxon>Tylenchina</taxon>
        <taxon>Tylenchomorpha</taxon>
        <taxon>Sphaerularioidea</taxon>
        <taxon>Anguinidae</taxon>
        <taxon>Anguininae</taxon>
        <taxon>Ditylenchus</taxon>
    </lineage>
</organism>
<dbReference type="GO" id="GO:0004553">
    <property type="term" value="F:hydrolase activity, hydrolyzing O-glycosyl compounds"/>
    <property type="evidence" value="ECO:0007669"/>
    <property type="project" value="InterPro"/>
</dbReference>
<evidence type="ECO:0000256" key="1">
    <source>
        <dbReference type="ARBA" id="ARBA00004123"/>
    </source>
</evidence>
<dbReference type="Pfam" id="PF01055">
    <property type="entry name" value="Glyco_hydro_31_2nd"/>
    <property type="match status" value="1"/>
</dbReference>
<dbReference type="SUPFAM" id="SSF51445">
    <property type="entry name" value="(Trans)glycosidases"/>
    <property type="match status" value="1"/>
</dbReference>
<dbReference type="Gene3D" id="3.20.20.80">
    <property type="entry name" value="Glycosidases"/>
    <property type="match status" value="1"/>
</dbReference>
<dbReference type="GO" id="GO:0005634">
    <property type="term" value="C:nucleus"/>
    <property type="evidence" value="ECO:0007669"/>
    <property type="project" value="UniProtKB-SubCell"/>
</dbReference>
<dbReference type="AlphaFoldDB" id="A0A915E9D1"/>
<comment type="subcellular location">
    <subcellularLocation>
        <location evidence="1">Nucleus</location>
    </subcellularLocation>
</comment>
<protein>
    <submittedName>
        <fullName evidence="8">Transposase</fullName>
    </submittedName>
</protein>
<reference evidence="8" key="1">
    <citation type="submission" date="2022-11" db="UniProtKB">
        <authorList>
            <consortium name="WormBaseParasite"/>
        </authorList>
    </citation>
    <scope>IDENTIFICATION</scope>
</reference>
<dbReference type="InterPro" id="IPR000322">
    <property type="entry name" value="Glyco_hydro_31_TIM"/>
</dbReference>
<dbReference type="SUPFAM" id="SSF46689">
    <property type="entry name" value="Homeodomain-like"/>
    <property type="match status" value="1"/>
</dbReference>
<evidence type="ECO:0000256" key="2">
    <source>
        <dbReference type="ARBA" id="ARBA00007806"/>
    </source>
</evidence>
<evidence type="ECO:0000313" key="7">
    <source>
        <dbReference type="Proteomes" id="UP000887574"/>
    </source>
</evidence>
<dbReference type="InterPro" id="IPR009057">
    <property type="entry name" value="Homeodomain-like_sf"/>
</dbReference>
<evidence type="ECO:0000313" key="8">
    <source>
        <dbReference type="WBParaSite" id="jg4248"/>
    </source>
</evidence>
<evidence type="ECO:0000256" key="3">
    <source>
        <dbReference type="ARBA" id="ARBA00022801"/>
    </source>
</evidence>
<evidence type="ECO:0000256" key="5">
    <source>
        <dbReference type="RuleBase" id="RU361185"/>
    </source>
</evidence>
<dbReference type="PANTHER" id="PTHR43053:SF4">
    <property type="entry name" value="MYOGENESIS-REGULATING GLYCOSIDASE"/>
    <property type="match status" value="1"/>
</dbReference>
<dbReference type="InterPro" id="IPR050985">
    <property type="entry name" value="Alpha-glycosidase_related"/>
</dbReference>
<keyword evidence="4 5" id="KW-0326">Glycosidase</keyword>
<accession>A0A915E9D1</accession>
<dbReference type="InterPro" id="IPR017853">
    <property type="entry name" value="GH"/>
</dbReference>
<comment type="similarity">
    <text evidence="2 5">Belongs to the glycosyl hydrolase 31 family.</text>
</comment>
<dbReference type="GO" id="GO:0005975">
    <property type="term" value="P:carbohydrate metabolic process"/>
    <property type="evidence" value="ECO:0007669"/>
    <property type="project" value="InterPro"/>
</dbReference>
<name>A0A915E9D1_9BILA</name>
<dbReference type="Gene3D" id="1.10.10.60">
    <property type="entry name" value="Homeodomain-like"/>
    <property type="match status" value="1"/>
</dbReference>
<dbReference type="PANTHER" id="PTHR43053">
    <property type="entry name" value="GLYCOSIDASE FAMILY 31"/>
    <property type="match status" value="1"/>
</dbReference>